<evidence type="ECO:0000256" key="5">
    <source>
        <dbReference type="PROSITE-ProRule" id="PRU00169"/>
    </source>
</evidence>
<dbReference type="Gene3D" id="6.10.250.690">
    <property type="match status" value="1"/>
</dbReference>
<dbReference type="OrthoDB" id="3197131at2"/>
<dbReference type="SMART" id="SM00862">
    <property type="entry name" value="Trans_reg_C"/>
    <property type="match status" value="1"/>
</dbReference>
<dbReference type="GO" id="GO:0032993">
    <property type="term" value="C:protein-DNA complex"/>
    <property type="evidence" value="ECO:0007669"/>
    <property type="project" value="TreeGrafter"/>
</dbReference>
<feature type="domain" description="OmpR/PhoB-type" evidence="8">
    <location>
        <begin position="132"/>
        <end position="227"/>
    </location>
</feature>
<dbReference type="CDD" id="cd17574">
    <property type="entry name" value="REC_OmpR"/>
    <property type="match status" value="1"/>
</dbReference>
<protein>
    <submittedName>
        <fullName evidence="9">DNA-binding response OmpR family regulator</fullName>
    </submittedName>
</protein>
<feature type="domain" description="Response regulatory" evidence="7">
    <location>
        <begin position="9"/>
        <end position="123"/>
    </location>
</feature>
<keyword evidence="10" id="KW-1185">Reference proteome</keyword>
<dbReference type="PANTHER" id="PTHR48111:SF4">
    <property type="entry name" value="DNA-BINDING DUAL TRANSCRIPTIONAL REGULATOR OMPR"/>
    <property type="match status" value="1"/>
</dbReference>
<dbReference type="SUPFAM" id="SSF52172">
    <property type="entry name" value="CheY-like"/>
    <property type="match status" value="1"/>
</dbReference>
<dbReference type="InterPro" id="IPR001867">
    <property type="entry name" value="OmpR/PhoB-type_DNA-bd"/>
</dbReference>
<name>A0A4R7FSS4_9MICO</name>
<dbReference type="SMART" id="SM00448">
    <property type="entry name" value="REC"/>
    <property type="match status" value="1"/>
</dbReference>
<dbReference type="AlphaFoldDB" id="A0A4R7FSS4"/>
<dbReference type="InterPro" id="IPR039420">
    <property type="entry name" value="WalR-like"/>
</dbReference>
<evidence type="ECO:0000313" key="10">
    <source>
        <dbReference type="Proteomes" id="UP000295344"/>
    </source>
</evidence>
<dbReference type="PROSITE" id="PS51755">
    <property type="entry name" value="OMPR_PHOB"/>
    <property type="match status" value="1"/>
</dbReference>
<dbReference type="Proteomes" id="UP000295344">
    <property type="component" value="Unassembled WGS sequence"/>
</dbReference>
<dbReference type="Gene3D" id="1.10.10.10">
    <property type="entry name" value="Winged helix-like DNA-binding domain superfamily/Winged helix DNA-binding domain"/>
    <property type="match status" value="1"/>
</dbReference>
<dbReference type="RefSeq" id="WP_133765576.1">
    <property type="nucleotide sequence ID" value="NZ_BAAARP010000001.1"/>
</dbReference>
<dbReference type="PANTHER" id="PTHR48111">
    <property type="entry name" value="REGULATOR OF RPOS"/>
    <property type="match status" value="1"/>
</dbReference>
<dbReference type="EMBL" id="SOAM01000001">
    <property type="protein sequence ID" value="TDS80921.1"/>
    <property type="molecule type" value="Genomic_DNA"/>
</dbReference>
<evidence type="ECO:0000256" key="6">
    <source>
        <dbReference type="PROSITE-ProRule" id="PRU01091"/>
    </source>
</evidence>
<dbReference type="Gene3D" id="3.40.50.2300">
    <property type="match status" value="1"/>
</dbReference>
<feature type="DNA-binding region" description="OmpR/PhoB-type" evidence="6">
    <location>
        <begin position="132"/>
        <end position="227"/>
    </location>
</feature>
<sequence length="228" mass="24260">MAAVDAKGLVLVAEDERAIADLERLYLTDAGFGVHVERDGDAALAAVERLRPVAIVLDVGLPGRDGLDVCRTLRARGDWTPVVFVTARDDEIDRLLGLELGGDDYLTKPFSPRELVARVRGLLRRAALPATGAPIVLGAVELDPARRTVVAAGRAVELTATEFDLLAKLMSAPGRVFTREQLLSSVWGQADYGGGRTVDVHVAQVRAKLGDASPIRTSRGVGYAAVAE</sequence>
<keyword evidence="2" id="KW-0805">Transcription regulation</keyword>
<evidence type="ECO:0000259" key="8">
    <source>
        <dbReference type="PROSITE" id="PS51755"/>
    </source>
</evidence>
<dbReference type="GO" id="GO:0005829">
    <property type="term" value="C:cytosol"/>
    <property type="evidence" value="ECO:0007669"/>
    <property type="project" value="TreeGrafter"/>
</dbReference>
<dbReference type="CDD" id="cd00383">
    <property type="entry name" value="trans_reg_C"/>
    <property type="match status" value="1"/>
</dbReference>
<accession>A0A4R7FSS4</accession>
<evidence type="ECO:0000256" key="1">
    <source>
        <dbReference type="ARBA" id="ARBA00022553"/>
    </source>
</evidence>
<dbReference type="InterPro" id="IPR036388">
    <property type="entry name" value="WH-like_DNA-bd_sf"/>
</dbReference>
<dbReference type="Pfam" id="PF00072">
    <property type="entry name" value="Response_reg"/>
    <property type="match status" value="1"/>
</dbReference>
<dbReference type="PROSITE" id="PS50110">
    <property type="entry name" value="RESPONSE_REGULATORY"/>
    <property type="match status" value="1"/>
</dbReference>
<dbReference type="Pfam" id="PF00486">
    <property type="entry name" value="Trans_reg_C"/>
    <property type="match status" value="1"/>
</dbReference>
<feature type="modified residue" description="4-aspartylphosphate" evidence="5">
    <location>
        <position position="58"/>
    </location>
</feature>
<keyword evidence="3 6" id="KW-0238">DNA-binding</keyword>
<evidence type="ECO:0000256" key="3">
    <source>
        <dbReference type="ARBA" id="ARBA00023125"/>
    </source>
</evidence>
<comment type="caution">
    <text evidence="9">The sequence shown here is derived from an EMBL/GenBank/DDBJ whole genome shotgun (WGS) entry which is preliminary data.</text>
</comment>
<evidence type="ECO:0000256" key="2">
    <source>
        <dbReference type="ARBA" id="ARBA00023015"/>
    </source>
</evidence>
<evidence type="ECO:0000313" key="9">
    <source>
        <dbReference type="EMBL" id="TDS80921.1"/>
    </source>
</evidence>
<dbReference type="GO" id="GO:0006355">
    <property type="term" value="P:regulation of DNA-templated transcription"/>
    <property type="evidence" value="ECO:0007669"/>
    <property type="project" value="InterPro"/>
</dbReference>
<dbReference type="InterPro" id="IPR001789">
    <property type="entry name" value="Sig_transdc_resp-reg_receiver"/>
</dbReference>
<proteinExistence type="predicted"/>
<keyword evidence="4" id="KW-0804">Transcription</keyword>
<reference evidence="9 10" key="1">
    <citation type="submission" date="2019-03" db="EMBL/GenBank/DDBJ databases">
        <title>Genomic Encyclopedia of Archaeal and Bacterial Type Strains, Phase II (KMG-II): from individual species to whole genera.</title>
        <authorList>
            <person name="Goeker M."/>
        </authorList>
    </citation>
    <scope>NUCLEOTIDE SEQUENCE [LARGE SCALE GENOMIC DNA]</scope>
    <source>
        <strain evidence="9 10">DSM 24782</strain>
    </source>
</reference>
<dbReference type="GO" id="GO:0000156">
    <property type="term" value="F:phosphorelay response regulator activity"/>
    <property type="evidence" value="ECO:0007669"/>
    <property type="project" value="TreeGrafter"/>
</dbReference>
<organism evidence="9 10">
    <name type="scientific">Amnibacterium kyonggiense</name>
    <dbReference type="NCBI Taxonomy" id="595671"/>
    <lineage>
        <taxon>Bacteria</taxon>
        <taxon>Bacillati</taxon>
        <taxon>Actinomycetota</taxon>
        <taxon>Actinomycetes</taxon>
        <taxon>Micrococcales</taxon>
        <taxon>Microbacteriaceae</taxon>
        <taxon>Amnibacterium</taxon>
    </lineage>
</organism>
<keyword evidence="1 5" id="KW-0597">Phosphoprotein</keyword>
<dbReference type="SUPFAM" id="SSF46894">
    <property type="entry name" value="C-terminal effector domain of the bipartite response regulators"/>
    <property type="match status" value="1"/>
</dbReference>
<dbReference type="InterPro" id="IPR011006">
    <property type="entry name" value="CheY-like_superfamily"/>
</dbReference>
<dbReference type="GO" id="GO:0000976">
    <property type="term" value="F:transcription cis-regulatory region binding"/>
    <property type="evidence" value="ECO:0007669"/>
    <property type="project" value="TreeGrafter"/>
</dbReference>
<gene>
    <name evidence="9" type="ORF">CLV52_1493</name>
</gene>
<dbReference type="InterPro" id="IPR016032">
    <property type="entry name" value="Sig_transdc_resp-reg_C-effctor"/>
</dbReference>
<evidence type="ECO:0000256" key="4">
    <source>
        <dbReference type="ARBA" id="ARBA00023163"/>
    </source>
</evidence>
<evidence type="ECO:0000259" key="7">
    <source>
        <dbReference type="PROSITE" id="PS50110"/>
    </source>
</evidence>